<dbReference type="Proteomes" id="UP001066276">
    <property type="component" value="Chromosome 4_2"/>
</dbReference>
<keyword evidence="3" id="KW-1185">Reference proteome</keyword>
<dbReference type="EMBL" id="JANPWB010000008">
    <property type="protein sequence ID" value="KAJ1164751.1"/>
    <property type="molecule type" value="Genomic_DNA"/>
</dbReference>
<dbReference type="AlphaFoldDB" id="A0AAV7SL37"/>
<protein>
    <submittedName>
        <fullName evidence="2">Uncharacterized protein</fullName>
    </submittedName>
</protein>
<proteinExistence type="predicted"/>
<name>A0AAV7SL37_PLEWA</name>
<evidence type="ECO:0000313" key="3">
    <source>
        <dbReference type="Proteomes" id="UP001066276"/>
    </source>
</evidence>
<evidence type="ECO:0000313" key="2">
    <source>
        <dbReference type="EMBL" id="KAJ1164751.1"/>
    </source>
</evidence>
<comment type="caution">
    <text evidence="2">The sequence shown here is derived from an EMBL/GenBank/DDBJ whole genome shotgun (WGS) entry which is preliminary data.</text>
</comment>
<gene>
    <name evidence="2" type="ORF">NDU88_005185</name>
</gene>
<organism evidence="2 3">
    <name type="scientific">Pleurodeles waltl</name>
    <name type="common">Iberian ribbed newt</name>
    <dbReference type="NCBI Taxonomy" id="8319"/>
    <lineage>
        <taxon>Eukaryota</taxon>
        <taxon>Metazoa</taxon>
        <taxon>Chordata</taxon>
        <taxon>Craniata</taxon>
        <taxon>Vertebrata</taxon>
        <taxon>Euteleostomi</taxon>
        <taxon>Amphibia</taxon>
        <taxon>Batrachia</taxon>
        <taxon>Caudata</taxon>
        <taxon>Salamandroidea</taxon>
        <taxon>Salamandridae</taxon>
        <taxon>Pleurodelinae</taxon>
        <taxon>Pleurodeles</taxon>
    </lineage>
</organism>
<evidence type="ECO:0000256" key="1">
    <source>
        <dbReference type="SAM" id="MobiDB-lite"/>
    </source>
</evidence>
<accession>A0AAV7SL37</accession>
<sequence length="208" mass="22192">MIGHWSLGSGRSCSPLSPDRSRCSPGFFPLEGYARGRACFSGPGVSLLCGPHLGARGENRSCYSQPLTSAGPQAEGSAVDRLVPTGWVVSPQLTCTAALLLLTCPSTSLFPPGMARGSTANVGLLQRAGALFPLPQVFRPFPSEMGAQQSRHSGAAAILFFSVRGEKSHISPQPQSNFYRRRLRISQSVPRYRGGVVQYVLGSFLLLI</sequence>
<feature type="region of interest" description="Disordered" evidence="1">
    <location>
        <begin position="1"/>
        <end position="20"/>
    </location>
</feature>
<reference evidence="2" key="1">
    <citation type="journal article" date="2022" name="bioRxiv">
        <title>Sequencing and chromosome-scale assembly of the giantPleurodeles waltlgenome.</title>
        <authorList>
            <person name="Brown T."/>
            <person name="Elewa A."/>
            <person name="Iarovenko S."/>
            <person name="Subramanian E."/>
            <person name="Araus A.J."/>
            <person name="Petzold A."/>
            <person name="Susuki M."/>
            <person name="Suzuki K.-i.T."/>
            <person name="Hayashi T."/>
            <person name="Toyoda A."/>
            <person name="Oliveira C."/>
            <person name="Osipova E."/>
            <person name="Leigh N.D."/>
            <person name="Simon A."/>
            <person name="Yun M.H."/>
        </authorList>
    </citation>
    <scope>NUCLEOTIDE SEQUENCE</scope>
    <source>
        <strain evidence="2">20211129_DDA</strain>
        <tissue evidence="2">Liver</tissue>
    </source>
</reference>